<name>A0A9X5EA54_9CYAN</name>
<protein>
    <submittedName>
        <fullName evidence="2">DUF4168 domain-containing protein</fullName>
    </submittedName>
</protein>
<dbReference type="InterPro" id="IPR025433">
    <property type="entry name" value="DUF4168"/>
</dbReference>
<organism evidence="2 3">
    <name type="scientific">Scytonema millei VB511283</name>
    <dbReference type="NCBI Taxonomy" id="1245923"/>
    <lineage>
        <taxon>Bacteria</taxon>
        <taxon>Bacillati</taxon>
        <taxon>Cyanobacteriota</taxon>
        <taxon>Cyanophyceae</taxon>
        <taxon>Nostocales</taxon>
        <taxon>Scytonemataceae</taxon>
        <taxon>Scytonema</taxon>
    </lineage>
</organism>
<dbReference type="OrthoDB" id="565076at2"/>
<accession>A0A9X5EA54</accession>
<dbReference type="Pfam" id="PF13767">
    <property type="entry name" value="DUF4168"/>
    <property type="match status" value="1"/>
</dbReference>
<evidence type="ECO:0000259" key="1">
    <source>
        <dbReference type="Pfam" id="PF13767"/>
    </source>
</evidence>
<reference evidence="2 3" key="1">
    <citation type="journal article" date="2015" name="Genome Announc.">
        <title>Draft Genome Sequence of the Terrestrial Cyanobacterium Scytonema millei VB511283, Isolated from Eastern India.</title>
        <authorList>
            <person name="Sen D."/>
            <person name="Chandrababunaidu M.M."/>
            <person name="Singh D."/>
            <person name="Sanghi N."/>
            <person name="Ghorai A."/>
            <person name="Mishra G.P."/>
            <person name="Madduluri M."/>
            <person name="Adhikary S.P."/>
            <person name="Tripathy S."/>
        </authorList>
    </citation>
    <scope>NUCLEOTIDE SEQUENCE [LARGE SCALE GENOMIC DNA]</scope>
    <source>
        <strain evidence="2 3">VB511283</strain>
    </source>
</reference>
<keyword evidence="3" id="KW-1185">Reference proteome</keyword>
<evidence type="ECO:0000313" key="2">
    <source>
        <dbReference type="EMBL" id="NHC37791.1"/>
    </source>
</evidence>
<sequence>MTKFCYLYLLTNFNRMLSRSLLIGAISALSVVAGMPNLHNFSNFNFSTAASAQDFSEAEVNNYARAVLEAEPVRQTALTDLKQSMGSEELPRIACDREDSISNLPDNARSIAKGYCSQYESIVKKYFSSFEEFNQITKTVQNNPDLRQRIQDEMLRLQGSP</sequence>
<gene>
    <name evidence="2" type="ORF">QH73_0024655</name>
</gene>
<dbReference type="EMBL" id="JTJC03000011">
    <property type="protein sequence ID" value="NHC37791.1"/>
    <property type="molecule type" value="Genomic_DNA"/>
</dbReference>
<proteinExistence type="predicted"/>
<dbReference type="RefSeq" id="WP_039713116.1">
    <property type="nucleotide sequence ID" value="NZ_JTJC03000011.1"/>
</dbReference>
<feature type="domain" description="DUF4168" evidence="1">
    <location>
        <begin position="56"/>
        <end position="150"/>
    </location>
</feature>
<comment type="caution">
    <text evidence="2">The sequence shown here is derived from an EMBL/GenBank/DDBJ whole genome shotgun (WGS) entry which is preliminary data.</text>
</comment>
<evidence type="ECO:0000313" key="3">
    <source>
        <dbReference type="Proteomes" id="UP000031532"/>
    </source>
</evidence>
<dbReference type="Proteomes" id="UP000031532">
    <property type="component" value="Unassembled WGS sequence"/>
</dbReference>
<dbReference type="AlphaFoldDB" id="A0A9X5EA54"/>